<comment type="similarity">
    <text evidence="2 9">Belongs to the major facilitator superfamily. Sugar transporter (TC 2.A.1.1) family.</text>
</comment>
<feature type="transmembrane region" description="Helical" evidence="10">
    <location>
        <begin position="293"/>
        <end position="314"/>
    </location>
</feature>
<evidence type="ECO:0000259" key="11">
    <source>
        <dbReference type="PROSITE" id="PS50850"/>
    </source>
</evidence>
<dbReference type="NCBIfam" id="TIGR00879">
    <property type="entry name" value="SP"/>
    <property type="match status" value="1"/>
</dbReference>
<dbReference type="PROSITE" id="PS50850">
    <property type="entry name" value="MFS"/>
    <property type="match status" value="1"/>
</dbReference>
<dbReference type="PRINTS" id="PR00171">
    <property type="entry name" value="SUGRTRNSPORT"/>
</dbReference>
<keyword evidence="6 10" id="KW-0812">Transmembrane</keyword>
<evidence type="ECO:0000256" key="3">
    <source>
        <dbReference type="ARBA" id="ARBA00022448"/>
    </source>
</evidence>
<evidence type="ECO:0000256" key="5">
    <source>
        <dbReference type="ARBA" id="ARBA00022597"/>
    </source>
</evidence>
<dbReference type="OrthoDB" id="9784658at2"/>
<dbReference type="PANTHER" id="PTHR48020:SF12">
    <property type="entry name" value="PROTON MYO-INOSITOL COTRANSPORTER"/>
    <property type="match status" value="1"/>
</dbReference>
<dbReference type="SUPFAM" id="SSF103473">
    <property type="entry name" value="MFS general substrate transporter"/>
    <property type="match status" value="1"/>
</dbReference>
<evidence type="ECO:0000313" key="12">
    <source>
        <dbReference type="EMBL" id="GAJ29175.1"/>
    </source>
</evidence>
<feature type="transmembrane region" description="Helical" evidence="10">
    <location>
        <begin position="20"/>
        <end position="44"/>
    </location>
</feature>
<keyword evidence="7 10" id="KW-1133">Transmembrane helix</keyword>
<feature type="transmembrane region" description="Helical" evidence="10">
    <location>
        <begin position="89"/>
        <end position="107"/>
    </location>
</feature>
<dbReference type="InterPro" id="IPR036259">
    <property type="entry name" value="MFS_trans_sf"/>
</dbReference>
<evidence type="ECO:0000313" key="13">
    <source>
        <dbReference type="Proteomes" id="UP000019760"/>
    </source>
</evidence>
<dbReference type="Pfam" id="PF00083">
    <property type="entry name" value="Sugar_tr"/>
    <property type="match status" value="1"/>
</dbReference>
<evidence type="ECO:0000256" key="1">
    <source>
        <dbReference type="ARBA" id="ARBA00004651"/>
    </source>
</evidence>
<dbReference type="AlphaFoldDB" id="A0A023D633"/>
<feature type="domain" description="Major facilitator superfamily (MFS) profile" evidence="11">
    <location>
        <begin position="22"/>
        <end position="444"/>
    </location>
</feature>
<dbReference type="GO" id="GO:0005886">
    <property type="term" value="C:plasma membrane"/>
    <property type="evidence" value="ECO:0007669"/>
    <property type="project" value="UniProtKB-SubCell"/>
</dbReference>
<dbReference type="InterPro" id="IPR005828">
    <property type="entry name" value="MFS_sugar_transport-like"/>
</dbReference>
<evidence type="ECO:0000256" key="2">
    <source>
        <dbReference type="ARBA" id="ARBA00010992"/>
    </source>
</evidence>
<keyword evidence="13" id="KW-1185">Reference proteome</keyword>
<evidence type="ECO:0000256" key="8">
    <source>
        <dbReference type="ARBA" id="ARBA00023136"/>
    </source>
</evidence>
<feature type="transmembrane region" description="Helical" evidence="10">
    <location>
        <begin position="353"/>
        <end position="377"/>
    </location>
</feature>
<dbReference type="Proteomes" id="UP000019760">
    <property type="component" value="Unassembled WGS sequence"/>
</dbReference>
<dbReference type="PANTHER" id="PTHR48020">
    <property type="entry name" value="PROTON MYO-INOSITOL COTRANSPORTER"/>
    <property type="match status" value="1"/>
</dbReference>
<feature type="transmembrane region" description="Helical" evidence="10">
    <location>
        <begin position="176"/>
        <end position="197"/>
    </location>
</feature>
<evidence type="ECO:0000256" key="10">
    <source>
        <dbReference type="SAM" id="Phobius"/>
    </source>
</evidence>
<sequence>MNDANPPGAIEPPRLVGRMLLAAILAAVAGLMFGLDIGVISGALSFIQKAFRISDATLGFIVASMTLGAAAGALVAGRTSAVLGRRASLIISGFAFVAGALCCAFAQSVPEMVAGRIVLGVAIGIASFVAPLYISEIADESRRGRMISLYQLMITSGILLAFLSDAVLAYYGAWRWMLGIVAVPGVVFVIGAFFLPASPRWLVLRGRMEEAVNTLTHLRGSREHALSEADSIRASVTEKQRGVSLLRENPNFRRSVLLGIALQLIQQLTGINIVMYYAPRIFEVAGFGQSGQLWGTATIGLVNVLATFIAIGFADSWGRRSMLLTGFVIMAAGMGALAWLLSLGHTNSDLVHYLAVAVLLCFVMGFAFSAGPMIWILCAEIQPLEGRDFGIACSTFTNWAANYLVGQTFLILLDGLGAPRTFWLYAAFNALFLLFTLAFVPETRGVALEVIERNLYAGKRLRDIGR</sequence>
<dbReference type="InterPro" id="IPR050814">
    <property type="entry name" value="Myo-inositol_Transporter"/>
</dbReference>
<dbReference type="GO" id="GO:0022857">
    <property type="term" value="F:transmembrane transporter activity"/>
    <property type="evidence" value="ECO:0007669"/>
    <property type="project" value="InterPro"/>
</dbReference>
<keyword evidence="5 12" id="KW-0762">Sugar transport</keyword>
<dbReference type="EMBL" id="BAND01000050">
    <property type="protein sequence ID" value="GAJ29175.1"/>
    <property type="molecule type" value="Genomic_DNA"/>
</dbReference>
<feature type="transmembrane region" description="Helical" evidence="10">
    <location>
        <begin position="56"/>
        <end position="77"/>
    </location>
</feature>
<reference evidence="13" key="1">
    <citation type="journal article" date="2014" name="FEMS Microbiol. Lett.">
        <title>Draft Genomic DNA Sequence of the Facultatively Methylotrophic Bacterium Acidomonas methanolica type strain MB58.</title>
        <authorList>
            <person name="Higashiura N."/>
            <person name="Hadano H."/>
            <person name="Hirakawa H."/>
            <person name="Matsutani M."/>
            <person name="Takabe S."/>
            <person name="Matsushita K."/>
            <person name="Azuma Y."/>
        </authorList>
    </citation>
    <scope>NUCLEOTIDE SEQUENCE [LARGE SCALE GENOMIC DNA]</scope>
    <source>
        <strain evidence="13">MB58</strain>
    </source>
</reference>
<name>A0A023D633_ACIMT</name>
<keyword evidence="4" id="KW-1003">Cell membrane</keyword>
<dbReference type="InterPro" id="IPR005829">
    <property type="entry name" value="Sugar_transporter_CS"/>
</dbReference>
<dbReference type="RefSeq" id="WP_042058705.1">
    <property type="nucleotide sequence ID" value="NZ_BAND01000050.1"/>
</dbReference>
<protein>
    <submittedName>
        <fullName evidence="12">Major facilitator superfamily sugar transporter</fullName>
    </submittedName>
</protein>
<accession>A0A023D633</accession>
<keyword evidence="3 9" id="KW-0813">Transport</keyword>
<gene>
    <name evidence="12" type="ORF">Amme_050_018</name>
</gene>
<evidence type="ECO:0000256" key="9">
    <source>
        <dbReference type="RuleBase" id="RU003346"/>
    </source>
</evidence>
<dbReference type="PROSITE" id="PS00217">
    <property type="entry name" value="SUGAR_TRANSPORT_2"/>
    <property type="match status" value="1"/>
</dbReference>
<dbReference type="InterPro" id="IPR020846">
    <property type="entry name" value="MFS_dom"/>
</dbReference>
<keyword evidence="8 10" id="KW-0472">Membrane</keyword>
<evidence type="ECO:0000256" key="4">
    <source>
        <dbReference type="ARBA" id="ARBA00022475"/>
    </source>
</evidence>
<dbReference type="FunFam" id="1.20.1250.20:FF:000218">
    <property type="entry name" value="facilitated trehalose transporter Tret1"/>
    <property type="match status" value="1"/>
</dbReference>
<feature type="transmembrane region" description="Helical" evidence="10">
    <location>
        <begin position="147"/>
        <end position="170"/>
    </location>
</feature>
<dbReference type="PROSITE" id="PS00216">
    <property type="entry name" value="SUGAR_TRANSPORT_1"/>
    <property type="match status" value="1"/>
</dbReference>
<reference evidence="12 13" key="2">
    <citation type="journal article" date="2014" name="FEMS Microbiol. Lett.">
        <title>Draft genomic DNA sequence of the facultatively methylotrophic bacterium Acidomonas methanolica type strain MB58.</title>
        <authorList>
            <person name="Higashiura N."/>
            <person name="Hadano H."/>
            <person name="Hirakawa H."/>
            <person name="Matsutani M."/>
            <person name="Takabe S."/>
            <person name="Matsushita K."/>
            <person name="Azuma Y."/>
        </authorList>
    </citation>
    <scope>NUCLEOTIDE SEQUENCE [LARGE SCALE GENOMIC DNA]</scope>
    <source>
        <strain evidence="12 13">MB58</strain>
    </source>
</reference>
<feature type="transmembrane region" description="Helical" evidence="10">
    <location>
        <begin position="321"/>
        <end position="341"/>
    </location>
</feature>
<dbReference type="InterPro" id="IPR003663">
    <property type="entry name" value="Sugar/inositol_transpt"/>
</dbReference>
<comment type="subcellular location">
    <subcellularLocation>
        <location evidence="1">Cell membrane</location>
        <topology evidence="1">Multi-pass membrane protein</topology>
    </subcellularLocation>
</comment>
<feature type="transmembrane region" description="Helical" evidence="10">
    <location>
        <begin position="422"/>
        <end position="440"/>
    </location>
</feature>
<feature type="transmembrane region" description="Helical" evidence="10">
    <location>
        <begin position="389"/>
        <end position="410"/>
    </location>
</feature>
<organism evidence="12 13">
    <name type="scientific">Acidomonas methanolica NBRC 104435</name>
    <dbReference type="NCBI Taxonomy" id="1231351"/>
    <lineage>
        <taxon>Bacteria</taxon>
        <taxon>Pseudomonadati</taxon>
        <taxon>Pseudomonadota</taxon>
        <taxon>Alphaproteobacteria</taxon>
        <taxon>Acetobacterales</taxon>
        <taxon>Acetobacteraceae</taxon>
        <taxon>Acidomonas</taxon>
    </lineage>
</organism>
<proteinExistence type="inferred from homology"/>
<comment type="caution">
    <text evidence="12">The sequence shown here is derived from an EMBL/GenBank/DDBJ whole genome shotgun (WGS) entry which is preliminary data.</text>
</comment>
<feature type="transmembrane region" description="Helical" evidence="10">
    <location>
        <begin position="256"/>
        <end position="278"/>
    </location>
</feature>
<dbReference type="Gene3D" id="1.20.1250.20">
    <property type="entry name" value="MFS general substrate transporter like domains"/>
    <property type="match status" value="1"/>
</dbReference>
<feature type="transmembrane region" description="Helical" evidence="10">
    <location>
        <begin position="113"/>
        <end position="135"/>
    </location>
</feature>
<evidence type="ECO:0000256" key="6">
    <source>
        <dbReference type="ARBA" id="ARBA00022692"/>
    </source>
</evidence>
<evidence type="ECO:0000256" key="7">
    <source>
        <dbReference type="ARBA" id="ARBA00022989"/>
    </source>
</evidence>